<protein>
    <submittedName>
        <fullName evidence="2">Outer membrane beta-barrel protein</fullName>
    </submittedName>
</protein>
<accession>A0A6B8KHR1</accession>
<dbReference type="SUPFAM" id="SSF103515">
    <property type="entry name" value="Autotransporter"/>
    <property type="match status" value="1"/>
</dbReference>
<proteinExistence type="predicted"/>
<dbReference type="Proteomes" id="UP000309061">
    <property type="component" value="Chromosome"/>
</dbReference>
<dbReference type="AlphaFoldDB" id="A0A6B8KHR1"/>
<dbReference type="KEGG" id="mhey:H2LOC_001770"/>
<sequence>MAFAARALAQTFPSQSPPSQSPPPLSTSDGRAPRLRDDSSIDVDQMRSGLRGADSQSQGSNYGAPLPKTKLPKRYPPARTHAGAPRQPKNPLPALEAYKSSAVARRLARMRRKEGDPAPEIPPTVAAPQTIRAKARPKVETNPYDPVGIGIGSLRLTPFIETSTGYDSNPDRLSSTSNPTGSKLFRADAGFKLRSDWARDDFQADMRLGYADYFDYQQANRPDGAGAFSGRYEITRDTSFVTAGRFTLDTQRPGAPAISSGLPNVTVINRPIIFSVGTSDGVTQKFNRLEVTLRGSFDRTMYQDAYYSDGTSLDLVSTDFNDYGVSGRVAYEVSPALKPFAEATYDTRIHDAYRDPWGYARDSDGVAARAGAEIKISDLLRGESSGGYAERSYKDIRLPQLRGPTVDAALIYTPTPLTTATLRIATTLNETTVQNASGALTHTVTGQLSHDLLRNLTVSAVGSYFTNNYQGADILEKGYTAGVKLEYKITRSVAVKASYSHERLTSNTAGDDYTANVFLVGLRIQE</sequence>
<keyword evidence="3" id="KW-1185">Reference proteome</keyword>
<evidence type="ECO:0000313" key="3">
    <source>
        <dbReference type="Proteomes" id="UP000309061"/>
    </source>
</evidence>
<name>A0A6B8KHR1_9HYPH</name>
<feature type="region of interest" description="Disordered" evidence="1">
    <location>
        <begin position="1"/>
        <end position="96"/>
    </location>
</feature>
<evidence type="ECO:0000313" key="2">
    <source>
        <dbReference type="EMBL" id="QGM47906.1"/>
    </source>
</evidence>
<dbReference type="OrthoDB" id="7398962at2"/>
<feature type="compositionally biased region" description="Pro residues" evidence="1">
    <location>
        <begin position="15"/>
        <end position="25"/>
    </location>
</feature>
<gene>
    <name evidence="2" type="ORF">H2LOC_001770</name>
</gene>
<organism evidence="2 3">
    <name type="scientific">Methylocystis heyeri</name>
    <dbReference type="NCBI Taxonomy" id="391905"/>
    <lineage>
        <taxon>Bacteria</taxon>
        <taxon>Pseudomonadati</taxon>
        <taxon>Pseudomonadota</taxon>
        <taxon>Alphaproteobacteria</taxon>
        <taxon>Hyphomicrobiales</taxon>
        <taxon>Methylocystaceae</taxon>
        <taxon>Methylocystis</taxon>
    </lineage>
</organism>
<dbReference type="EMBL" id="CP046052">
    <property type="protein sequence ID" value="QGM47906.1"/>
    <property type="molecule type" value="Genomic_DNA"/>
</dbReference>
<dbReference type="InterPro" id="IPR018759">
    <property type="entry name" value="BBP2_2"/>
</dbReference>
<dbReference type="Pfam" id="PF10082">
    <property type="entry name" value="BBP2_2"/>
    <property type="match status" value="1"/>
</dbReference>
<evidence type="ECO:0000256" key="1">
    <source>
        <dbReference type="SAM" id="MobiDB-lite"/>
    </source>
</evidence>
<reference evidence="2 3" key="1">
    <citation type="submission" date="2019-11" db="EMBL/GenBank/DDBJ databases">
        <title>The genome sequence of Methylocystis heyeri.</title>
        <authorList>
            <person name="Oshkin I.Y."/>
            <person name="Miroshnikov K."/>
            <person name="Dedysh S.N."/>
        </authorList>
    </citation>
    <scope>NUCLEOTIDE SEQUENCE [LARGE SCALE GENOMIC DNA]</scope>
    <source>
        <strain evidence="2 3">H2</strain>
    </source>
</reference>
<dbReference type="InterPro" id="IPR036709">
    <property type="entry name" value="Autotransporte_beta_dom_sf"/>
</dbReference>